<keyword evidence="2" id="KW-1185">Reference proteome</keyword>
<protein>
    <submittedName>
        <fullName evidence="1">Uncharacterized protein</fullName>
    </submittedName>
</protein>
<organism evidence="1 2">
    <name type="scientific">Triparma verrucosa</name>
    <dbReference type="NCBI Taxonomy" id="1606542"/>
    <lineage>
        <taxon>Eukaryota</taxon>
        <taxon>Sar</taxon>
        <taxon>Stramenopiles</taxon>
        <taxon>Ochrophyta</taxon>
        <taxon>Bolidophyceae</taxon>
        <taxon>Parmales</taxon>
        <taxon>Triparmaceae</taxon>
        <taxon>Triparma</taxon>
    </lineage>
</organism>
<dbReference type="AlphaFoldDB" id="A0A9W7F197"/>
<name>A0A9W7F197_9STRA</name>
<proteinExistence type="predicted"/>
<gene>
    <name evidence="1" type="ORF">TrVE_jg6153</name>
</gene>
<comment type="caution">
    <text evidence="1">The sequence shown here is derived from an EMBL/GenBank/DDBJ whole genome shotgun (WGS) entry which is preliminary data.</text>
</comment>
<accession>A0A9W7F197</accession>
<dbReference type="EMBL" id="BRXX01000214">
    <property type="protein sequence ID" value="GMH98315.1"/>
    <property type="molecule type" value="Genomic_DNA"/>
</dbReference>
<sequence length="209" mass="23469">MYNLLTKNKVGEGLKLASKLLWYGWVNDGFEIVTNLGGFKWMGEERPKRVWTWEEEEEVEEVVYGGEVRYVFRGGLKVVREKVVCEVECERFVHVKGEFLAVSEGRGIRMIKASNSGSVLKSDLVKVGFEVKGMARFSNYVLAVGVNEGVVFEVTRKMEFRRAGEFEVKSKGICVNACQRAEEGFWLVVEKEGGGDGGFMKVTISQEGG</sequence>
<evidence type="ECO:0000313" key="2">
    <source>
        <dbReference type="Proteomes" id="UP001165160"/>
    </source>
</evidence>
<evidence type="ECO:0000313" key="1">
    <source>
        <dbReference type="EMBL" id="GMH98315.1"/>
    </source>
</evidence>
<reference evidence="2" key="1">
    <citation type="journal article" date="2023" name="Commun. Biol.">
        <title>Genome analysis of Parmales, the sister group of diatoms, reveals the evolutionary specialization of diatoms from phago-mixotrophs to photoautotrophs.</title>
        <authorList>
            <person name="Ban H."/>
            <person name="Sato S."/>
            <person name="Yoshikawa S."/>
            <person name="Yamada K."/>
            <person name="Nakamura Y."/>
            <person name="Ichinomiya M."/>
            <person name="Sato N."/>
            <person name="Blanc-Mathieu R."/>
            <person name="Endo H."/>
            <person name="Kuwata A."/>
            <person name="Ogata H."/>
        </authorList>
    </citation>
    <scope>NUCLEOTIDE SEQUENCE [LARGE SCALE GENOMIC DNA]</scope>
    <source>
        <strain evidence="2">NIES 3699</strain>
    </source>
</reference>
<dbReference type="Proteomes" id="UP001165160">
    <property type="component" value="Unassembled WGS sequence"/>
</dbReference>